<proteinExistence type="predicted"/>
<gene>
    <name evidence="2" type="ORF">UT23_C0012G0093</name>
</gene>
<name>A0A0G0LZX8_9BACT</name>
<evidence type="ECO:0000313" key="3">
    <source>
        <dbReference type="Proteomes" id="UP000034325"/>
    </source>
</evidence>
<keyword evidence="1" id="KW-0812">Transmembrane</keyword>
<evidence type="ECO:0008006" key="4">
    <source>
        <dbReference type="Google" id="ProtNLM"/>
    </source>
</evidence>
<evidence type="ECO:0000256" key="1">
    <source>
        <dbReference type="SAM" id="Phobius"/>
    </source>
</evidence>
<keyword evidence="1" id="KW-0472">Membrane</keyword>
<keyword evidence="1" id="KW-1133">Transmembrane helix</keyword>
<reference evidence="2 3" key="1">
    <citation type="journal article" date="2015" name="Nature">
        <title>rRNA introns, odd ribosomes, and small enigmatic genomes across a large radiation of phyla.</title>
        <authorList>
            <person name="Brown C.T."/>
            <person name="Hug L.A."/>
            <person name="Thomas B.C."/>
            <person name="Sharon I."/>
            <person name="Castelle C.J."/>
            <person name="Singh A."/>
            <person name="Wilkins M.J."/>
            <person name="Williams K.H."/>
            <person name="Banfield J.F."/>
        </authorList>
    </citation>
    <scope>NUCLEOTIDE SEQUENCE [LARGE SCALE GENOMIC DNA]</scope>
</reference>
<dbReference type="Pfam" id="PF09527">
    <property type="entry name" value="ATPase_gene1"/>
    <property type="match status" value="1"/>
</dbReference>
<protein>
    <recommendedName>
        <fullName evidence="4">AtpZ/AtpI family protein</fullName>
    </recommendedName>
</protein>
<dbReference type="AlphaFoldDB" id="A0A0G0LZX8"/>
<accession>A0A0G0LZX8</accession>
<feature type="transmembrane region" description="Helical" evidence="1">
    <location>
        <begin position="48"/>
        <end position="68"/>
    </location>
</feature>
<dbReference type="EMBL" id="LBWA01000012">
    <property type="protein sequence ID" value="KKQ97483.1"/>
    <property type="molecule type" value="Genomic_DNA"/>
</dbReference>
<evidence type="ECO:0000313" key="2">
    <source>
        <dbReference type="EMBL" id="KKQ97483.1"/>
    </source>
</evidence>
<comment type="caution">
    <text evidence="2">The sequence shown here is derived from an EMBL/GenBank/DDBJ whole genome shotgun (WGS) entry which is preliminary data.</text>
</comment>
<sequence length="80" mass="9222">MEKNKKIKPNYEPIIRAFGEASMLSFSFVFFPVVFLLIGVWLDKKFNTLPVFIVAGIILGIIIFIYQVHKALKAVYKDNK</sequence>
<dbReference type="InterPro" id="IPR032820">
    <property type="entry name" value="ATPase_put"/>
</dbReference>
<feature type="transmembrane region" description="Helical" evidence="1">
    <location>
        <begin position="21"/>
        <end position="42"/>
    </location>
</feature>
<dbReference type="Proteomes" id="UP000034325">
    <property type="component" value="Unassembled WGS sequence"/>
</dbReference>
<organism evidence="2 3">
    <name type="scientific">Candidatus Woesebacteria bacterium GW2011_GWA1_39_12</name>
    <dbReference type="NCBI Taxonomy" id="1618549"/>
    <lineage>
        <taxon>Bacteria</taxon>
        <taxon>Candidatus Woeseibacteriota</taxon>
    </lineage>
</organism>